<evidence type="ECO:0000256" key="1">
    <source>
        <dbReference type="ARBA" id="ARBA00004613"/>
    </source>
</evidence>
<keyword evidence="5" id="KW-0027">Amidation</keyword>
<feature type="chain" id="PRO_5039922307" evidence="7">
    <location>
        <begin position="27"/>
        <end position="168"/>
    </location>
</feature>
<dbReference type="GO" id="GO:0032277">
    <property type="term" value="P:negative regulation of gonadotropin secretion"/>
    <property type="evidence" value="ECO:0007669"/>
    <property type="project" value="TreeGrafter"/>
</dbReference>
<dbReference type="OrthoDB" id="8834619at2759"/>
<keyword evidence="6 9" id="KW-0527">Neuropeptide</keyword>
<evidence type="ECO:0000256" key="6">
    <source>
        <dbReference type="ARBA" id="ARBA00023320"/>
    </source>
</evidence>
<evidence type="ECO:0000256" key="4">
    <source>
        <dbReference type="ARBA" id="ARBA00022729"/>
    </source>
</evidence>
<dbReference type="AlphaFoldDB" id="A0A9F2QTK1"/>
<dbReference type="GO" id="GO:0007218">
    <property type="term" value="P:neuropeptide signaling pathway"/>
    <property type="evidence" value="ECO:0007669"/>
    <property type="project" value="UniProtKB-KW"/>
</dbReference>
<dbReference type="InterPro" id="IPR026297">
    <property type="entry name" value="FMRFamide-related/fGRP"/>
</dbReference>
<comment type="subcellular location">
    <subcellularLocation>
        <location evidence="1">Secreted</location>
    </subcellularLocation>
</comment>
<dbReference type="OMA" id="KMPHSVA"/>
<feature type="signal peptide" evidence="7">
    <location>
        <begin position="1"/>
        <end position="26"/>
    </location>
</feature>
<dbReference type="GeneID" id="103055264"/>
<comment type="similarity">
    <text evidence="2">Belongs to the FARP (FMRFamide related peptide) family.</text>
</comment>
<keyword evidence="4 7" id="KW-0732">Signal</keyword>
<evidence type="ECO:0000313" key="8">
    <source>
        <dbReference type="Proteomes" id="UP000695026"/>
    </source>
</evidence>
<evidence type="ECO:0000256" key="5">
    <source>
        <dbReference type="ARBA" id="ARBA00022815"/>
    </source>
</evidence>
<dbReference type="GO" id="GO:0005102">
    <property type="term" value="F:signaling receptor binding"/>
    <property type="evidence" value="ECO:0007669"/>
    <property type="project" value="TreeGrafter"/>
</dbReference>
<organism evidence="8 9">
    <name type="scientific">Python bivittatus</name>
    <name type="common">Burmese python</name>
    <name type="synonym">Python molurus bivittatus</name>
    <dbReference type="NCBI Taxonomy" id="176946"/>
    <lineage>
        <taxon>Eukaryota</taxon>
        <taxon>Metazoa</taxon>
        <taxon>Chordata</taxon>
        <taxon>Craniata</taxon>
        <taxon>Vertebrata</taxon>
        <taxon>Euteleostomi</taxon>
        <taxon>Lepidosauria</taxon>
        <taxon>Squamata</taxon>
        <taxon>Bifurcata</taxon>
        <taxon>Unidentata</taxon>
        <taxon>Episquamata</taxon>
        <taxon>Toxicofera</taxon>
        <taxon>Serpentes</taxon>
        <taxon>Henophidia</taxon>
        <taxon>Pythonidae</taxon>
        <taxon>Python</taxon>
    </lineage>
</organism>
<evidence type="ECO:0000313" key="9">
    <source>
        <dbReference type="RefSeq" id="XP_007420885.1"/>
    </source>
</evidence>
<keyword evidence="3" id="KW-0964">Secreted</keyword>
<proteinExistence type="inferred from homology"/>
<dbReference type="Proteomes" id="UP000695026">
    <property type="component" value="Unplaced"/>
</dbReference>
<dbReference type="CTD" id="64111"/>
<evidence type="ECO:0000256" key="3">
    <source>
        <dbReference type="ARBA" id="ARBA00022525"/>
    </source>
</evidence>
<accession>A0A9F2QTK1</accession>
<gene>
    <name evidence="9" type="primary">NPVF</name>
</gene>
<dbReference type="PANTHER" id="PTHR14403:SF6">
    <property type="entry name" value="PRO-FMRFAMIDE-RELATED NEUROPEPTIDE VF"/>
    <property type="match status" value="1"/>
</dbReference>
<protein>
    <submittedName>
        <fullName evidence="9">Pro-FMRFamide-related neuropeptide VF</fullName>
    </submittedName>
</protein>
<dbReference type="PANTHER" id="PTHR14403">
    <property type="entry name" value="RFAMIDE PEPTIDE GONADOTROPIN INHIBITORY HORMONE"/>
    <property type="match status" value="1"/>
</dbReference>
<reference evidence="9" key="1">
    <citation type="submission" date="2025-08" db="UniProtKB">
        <authorList>
            <consortium name="RefSeq"/>
        </authorList>
    </citation>
    <scope>IDENTIFICATION</scope>
    <source>
        <tissue evidence="9">Liver</tissue>
    </source>
</reference>
<evidence type="ECO:0000256" key="7">
    <source>
        <dbReference type="SAM" id="SignalP"/>
    </source>
</evidence>
<keyword evidence="8" id="KW-1185">Reference proteome</keyword>
<name>A0A9F2QTK1_PYTBI</name>
<dbReference type="RefSeq" id="XP_007420885.1">
    <property type="nucleotide sequence ID" value="XM_007420823.1"/>
</dbReference>
<dbReference type="GO" id="GO:0005576">
    <property type="term" value="C:extracellular region"/>
    <property type="evidence" value="ECO:0007669"/>
    <property type="project" value="UniProtKB-SubCell"/>
</dbReference>
<dbReference type="KEGG" id="pbi:103055264"/>
<sequence length="168" mass="19116">MKVMLVNRVIVVTLATCLLLASKTICHNESLMTSLWSREENGEQNSFESSEDLIEEKQRSVNLEELKNWELKNIIKMSGPGGKVVPSSTANLPLRFGRNFLERRNIKPAANLPLRFGRAFRHFSHSSEKAPSVQSFFHSLANLPQKFGRSLLFSFIHGTQDCEQVKNR</sequence>
<evidence type="ECO:0000256" key="2">
    <source>
        <dbReference type="ARBA" id="ARBA00006356"/>
    </source>
</evidence>